<dbReference type="SUPFAM" id="SSF55298">
    <property type="entry name" value="YjgF-like"/>
    <property type="match status" value="1"/>
</dbReference>
<dbReference type="Gene3D" id="3.30.1330.40">
    <property type="entry name" value="RutC-like"/>
    <property type="match status" value="1"/>
</dbReference>
<gene>
    <name evidence="1" type="ORF">GGQ99_000587</name>
</gene>
<dbReference type="Pfam" id="PF01042">
    <property type="entry name" value="Ribonuc_L-PSP"/>
    <property type="match status" value="1"/>
</dbReference>
<keyword evidence="2" id="KW-1185">Reference proteome</keyword>
<evidence type="ECO:0000313" key="1">
    <source>
        <dbReference type="EMBL" id="MBB4648865.1"/>
    </source>
</evidence>
<accession>A0ABR6KWQ1</accession>
<proteinExistence type="predicted"/>
<protein>
    <submittedName>
        <fullName evidence="1">Reactive intermediate/imine deaminase</fullName>
    </submittedName>
</protein>
<sequence length="131" mass="14031">MQFINSAEAKALRLPFSQAVRVGDVLYLSGALGNRPGTLELVPGGMEAEARQTMENIKAVLEENGLGMADIFKCTVMLADMSRWAEFNKVYVGYFDPDRLPARSAFGANGLALGALVELECCACIGTRPAA</sequence>
<dbReference type="Proteomes" id="UP000539538">
    <property type="component" value="Unassembled WGS sequence"/>
</dbReference>
<organism evidence="1 2">
    <name type="scientific">Aminobacter niigataensis</name>
    <dbReference type="NCBI Taxonomy" id="83265"/>
    <lineage>
        <taxon>Bacteria</taxon>
        <taxon>Pseudomonadati</taxon>
        <taxon>Pseudomonadota</taxon>
        <taxon>Alphaproteobacteria</taxon>
        <taxon>Hyphomicrobiales</taxon>
        <taxon>Phyllobacteriaceae</taxon>
        <taxon>Aminobacter</taxon>
    </lineage>
</organism>
<evidence type="ECO:0000313" key="2">
    <source>
        <dbReference type="Proteomes" id="UP000539538"/>
    </source>
</evidence>
<dbReference type="InterPro" id="IPR006175">
    <property type="entry name" value="YjgF/YER057c/UK114"/>
</dbReference>
<dbReference type="PANTHER" id="PTHR11803:SF39">
    <property type="entry name" value="2-IMINOBUTANOATE_2-IMINOPROPANOATE DEAMINASE"/>
    <property type="match status" value="1"/>
</dbReference>
<dbReference type="CDD" id="cd00448">
    <property type="entry name" value="YjgF_YER057c_UK114_family"/>
    <property type="match status" value="1"/>
</dbReference>
<dbReference type="InterPro" id="IPR035959">
    <property type="entry name" value="RutC-like_sf"/>
</dbReference>
<dbReference type="PANTHER" id="PTHR11803">
    <property type="entry name" value="2-IMINOBUTANOATE/2-IMINOPROPANOATE DEAMINASE RIDA"/>
    <property type="match status" value="1"/>
</dbReference>
<comment type="caution">
    <text evidence="1">The sequence shown here is derived from an EMBL/GenBank/DDBJ whole genome shotgun (WGS) entry which is preliminary data.</text>
</comment>
<dbReference type="EMBL" id="JACHOT010000001">
    <property type="protein sequence ID" value="MBB4648865.1"/>
    <property type="molecule type" value="Genomic_DNA"/>
</dbReference>
<dbReference type="RefSeq" id="WP_183260556.1">
    <property type="nucleotide sequence ID" value="NZ_BAAAVZ010000008.1"/>
</dbReference>
<name>A0ABR6KWQ1_9HYPH</name>
<reference evidence="1 2" key="1">
    <citation type="submission" date="2020-08" db="EMBL/GenBank/DDBJ databases">
        <title>Genomic Encyclopedia of Type Strains, Phase IV (KMG-IV): sequencing the most valuable type-strain genomes for metagenomic binning, comparative biology and taxonomic classification.</title>
        <authorList>
            <person name="Goeker M."/>
        </authorList>
    </citation>
    <scope>NUCLEOTIDE SEQUENCE [LARGE SCALE GENOMIC DNA]</scope>
    <source>
        <strain evidence="1 2">DSM 7050</strain>
    </source>
</reference>